<dbReference type="Proteomes" id="UP000054144">
    <property type="component" value="Unassembled WGS sequence"/>
</dbReference>
<gene>
    <name evidence="2" type="ORF">FISHEDRAFT_57941</name>
</gene>
<keyword evidence="3" id="KW-1185">Reference proteome</keyword>
<organism evidence="2 3">
    <name type="scientific">Fistulina hepatica ATCC 64428</name>
    <dbReference type="NCBI Taxonomy" id="1128425"/>
    <lineage>
        <taxon>Eukaryota</taxon>
        <taxon>Fungi</taxon>
        <taxon>Dikarya</taxon>
        <taxon>Basidiomycota</taxon>
        <taxon>Agaricomycotina</taxon>
        <taxon>Agaricomycetes</taxon>
        <taxon>Agaricomycetidae</taxon>
        <taxon>Agaricales</taxon>
        <taxon>Fistulinaceae</taxon>
        <taxon>Fistulina</taxon>
    </lineage>
</organism>
<dbReference type="InterPro" id="IPR008936">
    <property type="entry name" value="Rho_GTPase_activation_prot"/>
</dbReference>
<feature type="compositionally biased region" description="Basic and acidic residues" evidence="1">
    <location>
        <begin position="68"/>
        <end position="86"/>
    </location>
</feature>
<feature type="compositionally biased region" description="Polar residues" evidence="1">
    <location>
        <begin position="470"/>
        <end position="481"/>
    </location>
</feature>
<feature type="compositionally biased region" description="Low complexity" evidence="1">
    <location>
        <begin position="450"/>
        <end position="469"/>
    </location>
</feature>
<evidence type="ECO:0000256" key="1">
    <source>
        <dbReference type="SAM" id="MobiDB-lite"/>
    </source>
</evidence>
<dbReference type="Gene3D" id="1.10.555.10">
    <property type="entry name" value="Rho GTPase activation protein"/>
    <property type="match status" value="1"/>
</dbReference>
<feature type="region of interest" description="Disordered" evidence="1">
    <location>
        <begin position="400"/>
        <end position="550"/>
    </location>
</feature>
<dbReference type="AlphaFoldDB" id="A0A0D7AEA6"/>
<dbReference type="SUPFAM" id="SSF48350">
    <property type="entry name" value="GTPase activation domain, GAP"/>
    <property type="match status" value="1"/>
</dbReference>
<reference evidence="2 3" key="1">
    <citation type="journal article" date="2015" name="Fungal Genet. Biol.">
        <title>Evolution of novel wood decay mechanisms in Agaricales revealed by the genome sequences of Fistulina hepatica and Cylindrobasidium torrendii.</title>
        <authorList>
            <person name="Floudas D."/>
            <person name="Held B.W."/>
            <person name="Riley R."/>
            <person name="Nagy L.G."/>
            <person name="Koehler G."/>
            <person name="Ransdell A.S."/>
            <person name="Younus H."/>
            <person name="Chow J."/>
            <person name="Chiniquy J."/>
            <person name="Lipzen A."/>
            <person name="Tritt A."/>
            <person name="Sun H."/>
            <person name="Haridas S."/>
            <person name="LaButti K."/>
            <person name="Ohm R.A."/>
            <person name="Kues U."/>
            <person name="Blanchette R.A."/>
            <person name="Grigoriev I.V."/>
            <person name="Minto R.E."/>
            <person name="Hibbett D.S."/>
        </authorList>
    </citation>
    <scope>NUCLEOTIDE SEQUENCE [LARGE SCALE GENOMIC DNA]</scope>
    <source>
        <strain evidence="2 3">ATCC 64428</strain>
    </source>
</reference>
<feature type="compositionally biased region" description="Basic and acidic residues" evidence="1">
    <location>
        <begin position="404"/>
        <end position="413"/>
    </location>
</feature>
<dbReference type="EMBL" id="KN881721">
    <property type="protein sequence ID" value="KIY49667.1"/>
    <property type="molecule type" value="Genomic_DNA"/>
</dbReference>
<evidence type="ECO:0000313" key="3">
    <source>
        <dbReference type="Proteomes" id="UP000054144"/>
    </source>
</evidence>
<protein>
    <recommendedName>
        <fullName evidence="4">Rho-GAP domain-containing protein</fullName>
    </recommendedName>
</protein>
<accession>A0A0D7AEA6</accession>
<feature type="compositionally biased region" description="Polar residues" evidence="1">
    <location>
        <begin position="512"/>
        <end position="537"/>
    </location>
</feature>
<proteinExistence type="predicted"/>
<feature type="region of interest" description="Disordered" evidence="1">
    <location>
        <begin position="1"/>
        <end position="110"/>
    </location>
</feature>
<name>A0A0D7AEA6_9AGAR</name>
<sequence length="659" mass="72315">MPSISYNKRGTTRPFNDGVSVSRLRSPPTRMYPEAPHPSSPGKPSRLNDTPKRGRLGGDATADSSAFDMRRRPPHEISRPHTRREMPGVSGDSVLGASQSGGEMEPPRRAKLRQRRGTIFKPNPRELLGPIAALLPSTVSVENYIDFDELMTLHDRESVGRANREAIREQISHHPDSVAVFGVSLHQVLLYSAEPTPTGYLPIVMAECIDELTSRQVRGIFSRPLPEPEREHMLDLIQFYDSAEADFGRMSNYTRLAEEWYASILRLITMYVRALPEPILLSSSLVNTIFEWCVNAPQPQNKGPDPIFEIARKLLMLLPTANISLFAGLMTFLNGQAGDPVSDAEISRVFEGPVFGKTAVGKGVMVWFLRWWDDISMGLLSADMLQPLAPLNGTTGLATSAFVDRPEPRRDGSVPDIGLQRPNVPSVKGTSGIPAEQFERGPQSVDGGELELSVPSLSTTPSESPSVTSQGSCRSESSSLALTERLLEYTGPSKSHRSKLHEPSPQPLDLGYNSSTSNAPYSSRPSMNDSESNSGATDSEGPSGRFDASDAEQCGLQCNNNEGGLLQQLAVAHSRIVDLEAELEKSGKVLRDAISERFDMRVQLENLEKKTEVADQMRKQMGDAVRERDEALGERDAALKEKDGAVARLDKARKMMGID</sequence>
<evidence type="ECO:0008006" key="4">
    <source>
        <dbReference type="Google" id="ProtNLM"/>
    </source>
</evidence>
<evidence type="ECO:0000313" key="2">
    <source>
        <dbReference type="EMBL" id="KIY49667.1"/>
    </source>
</evidence>
<dbReference type="OrthoDB" id="79452at2759"/>